<gene>
    <name evidence="2" type="ORF">ODALV1_LOCUS20127</name>
</gene>
<evidence type="ECO:0000256" key="1">
    <source>
        <dbReference type="SAM" id="MobiDB-lite"/>
    </source>
</evidence>
<sequence length="219" mass="25068">MDKNTLMLTAHTAGLSITLSPMEPMTNWSGALSQPEPRIVIPETPLTTLTMEEIHLELFDRSLEIEESEDIEQQSNPLSNSTTLNIECSVSVPSGNNKRKRKQSFEGTRADNTEIESPKIYLYELDPTNSMYPADMKAKIAKAIQSRKFRESQNEKDTHKDKVIKQLMQENQQLREVIQRLEPEETIRKLKEKEDIIKHLQAQLQQYGLINDTILSGTT</sequence>
<reference evidence="2 3" key="1">
    <citation type="submission" date="2024-08" db="EMBL/GenBank/DDBJ databases">
        <authorList>
            <person name="Cucini C."/>
            <person name="Frati F."/>
        </authorList>
    </citation>
    <scope>NUCLEOTIDE SEQUENCE [LARGE SCALE GENOMIC DNA]</scope>
</reference>
<organism evidence="2 3">
    <name type="scientific">Orchesella dallaii</name>
    <dbReference type="NCBI Taxonomy" id="48710"/>
    <lineage>
        <taxon>Eukaryota</taxon>
        <taxon>Metazoa</taxon>
        <taxon>Ecdysozoa</taxon>
        <taxon>Arthropoda</taxon>
        <taxon>Hexapoda</taxon>
        <taxon>Collembola</taxon>
        <taxon>Entomobryomorpha</taxon>
        <taxon>Entomobryoidea</taxon>
        <taxon>Orchesellidae</taxon>
        <taxon>Orchesellinae</taxon>
        <taxon>Orchesella</taxon>
    </lineage>
</organism>
<accession>A0ABP1RDW1</accession>
<comment type="caution">
    <text evidence="2">The sequence shown here is derived from an EMBL/GenBank/DDBJ whole genome shotgun (WGS) entry which is preliminary data.</text>
</comment>
<dbReference type="EMBL" id="CAXLJM020000068">
    <property type="protein sequence ID" value="CAL8123204.1"/>
    <property type="molecule type" value="Genomic_DNA"/>
</dbReference>
<name>A0ABP1RDW1_9HEXA</name>
<feature type="region of interest" description="Disordered" evidence="1">
    <location>
        <begin position="89"/>
        <end position="111"/>
    </location>
</feature>
<keyword evidence="3" id="KW-1185">Reference proteome</keyword>
<proteinExistence type="predicted"/>
<dbReference type="Proteomes" id="UP001642540">
    <property type="component" value="Unassembled WGS sequence"/>
</dbReference>
<evidence type="ECO:0000313" key="2">
    <source>
        <dbReference type="EMBL" id="CAL8123204.1"/>
    </source>
</evidence>
<protein>
    <submittedName>
        <fullName evidence="2">Uncharacterized protein</fullName>
    </submittedName>
</protein>
<evidence type="ECO:0000313" key="3">
    <source>
        <dbReference type="Proteomes" id="UP001642540"/>
    </source>
</evidence>